<dbReference type="AlphaFoldDB" id="A0AAW1P9C6"/>
<name>A0AAW1P9C6_9CHLO</name>
<keyword evidence="9" id="KW-1185">Reference proteome</keyword>
<evidence type="ECO:0000256" key="5">
    <source>
        <dbReference type="ARBA" id="ARBA00026235"/>
    </source>
</evidence>
<comment type="caution">
    <text evidence="8">The sequence shown here is derived from an EMBL/GenBank/DDBJ whole genome shotgun (WGS) entry which is preliminary data.</text>
</comment>
<protein>
    <recommendedName>
        <fullName evidence="5">LYR motif-containing protein 2</fullName>
    </recommendedName>
</protein>
<comment type="similarity">
    <text evidence="2">Belongs to the complex I LYR family.</text>
</comment>
<feature type="domain" description="Complex 1 LYR protein" evidence="7">
    <location>
        <begin position="12"/>
        <end position="67"/>
    </location>
</feature>
<dbReference type="EMBL" id="JALJOR010000014">
    <property type="protein sequence ID" value="KAK9806289.1"/>
    <property type="molecule type" value="Genomic_DNA"/>
</dbReference>
<evidence type="ECO:0000256" key="3">
    <source>
        <dbReference type="ARBA" id="ARBA00022946"/>
    </source>
</evidence>
<evidence type="ECO:0000313" key="8">
    <source>
        <dbReference type="EMBL" id="KAK9806289.1"/>
    </source>
</evidence>
<dbReference type="GO" id="GO:0005739">
    <property type="term" value="C:mitochondrion"/>
    <property type="evidence" value="ECO:0007669"/>
    <property type="project" value="UniProtKB-SubCell"/>
</dbReference>
<evidence type="ECO:0000313" key="9">
    <source>
        <dbReference type="Proteomes" id="UP001489004"/>
    </source>
</evidence>
<dbReference type="Pfam" id="PF05347">
    <property type="entry name" value="Complex1_LYR"/>
    <property type="match status" value="1"/>
</dbReference>
<accession>A0AAW1P9C6</accession>
<evidence type="ECO:0000256" key="1">
    <source>
        <dbReference type="ARBA" id="ARBA00004173"/>
    </source>
</evidence>
<dbReference type="PANTHER" id="PTHR13675">
    <property type="entry name" value="LYR MOTIF-CONTAINING PROTEIN 2"/>
    <property type="match status" value="1"/>
</dbReference>
<dbReference type="InterPro" id="IPR008011">
    <property type="entry name" value="Complex1_LYR_dom"/>
</dbReference>
<reference evidence="8 9" key="1">
    <citation type="journal article" date="2024" name="Nat. Commun.">
        <title>Phylogenomics reveals the evolutionary origins of lichenization in chlorophyte algae.</title>
        <authorList>
            <person name="Puginier C."/>
            <person name="Libourel C."/>
            <person name="Otte J."/>
            <person name="Skaloud P."/>
            <person name="Haon M."/>
            <person name="Grisel S."/>
            <person name="Petersen M."/>
            <person name="Berrin J.G."/>
            <person name="Delaux P.M."/>
            <person name="Dal Grande F."/>
            <person name="Keller J."/>
        </authorList>
    </citation>
    <scope>NUCLEOTIDE SEQUENCE [LARGE SCALE GENOMIC DNA]</scope>
    <source>
        <strain evidence="8 9">SAG 2043</strain>
    </source>
</reference>
<dbReference type="PANTHER" id="PTHR13675:SF0">
    <property type="entry name" value="LYR MOTIF-CONTAINING PROTEIN 2"/>
    <property type="match status" value="1"/>
</dbReference>
<dbReference type="InterPro" id="IPR045293">
    <property type="entry name" value="Complex1_LYR_LYRM2"/>
</dbReference>
<organism evidence="8 9">
    <name type="scientific">[Myrmecia] bisecta</name>
    <dbReference type="NCBI Taxonomy" id="41462"/>
    <lineage>
        <taxon>Eukaryota</taxon>
        <taxon>Viridiplantae</taxon>
        <taxon>Chlorophyta</taxon>
        <taxon>core chlorophytes</taxon>
        <taxon>Trebouxiophyceae</taxon>
        <taxon>Trebouxiales</taxon>
        <taxon>Trebouxiaceae</taxon>
        <taxon>Myrmecia</taxon>
    </lineage>
</organism>
<proteinExistence type="inferred from homology"/>
<gene>
    <name evidence="8" type="ORF">WJX72_008686</name>
</gene>
<dbReference type="CDD" id="cd20262">
    <property type="entry name" value="Complex1_LYR_LYRM2"/>
    <property type="match status" value="1"/>
</dbReference>
<evidence type="ECO:0000256" key="6">
    <source>
        <dbReference type="ARBA" id="ARBA00044735"/>
    </source>
</evidence>
<evidence type="ECO:0000256" key="4">
    <source>
        <dbReference type="ARBA" id="ARBA00023128"/>
    </source>
</evidence>
<keyword evidence="4" id="KW-0496">Mitochondrion</keyword>
<sequence>MGDVKAFVFRGEVLRLYRAFLRTSKQAPDQSRGELKQQIREQFELHRDVTDTYAKKYHLSGGRAQLKRLGEMLAMRL</sequence>
<evidence type="ECO:0000259" key="7">
    <source>
        <dbReference type="Pfam" id="PF05347"/>
    </source>
</evidence>
<evidence type="ECO:0000256" key="2">
    <source>
        <dbReference type="ARBA" id="ARBA00009508"/>
    </source>
</evidence>
<comment type="subcellular location">
    <subcellularLocation>
        <location evidence="1">Mitochondrion</location>
    </subcellularLocation>
</comment>
<dbReference type="Proteomes" id="UP001489004">
    <property type="component" value="Unassembled WGS sequence"/>
</dbReference>
<comment type="function">
    <text evidence="6">Involved in efficient integration of the N-module into mitochondrial respiratory chain complex I.</text>
</comment>
<keyword evidence="3" id="KW-0809">Transit peptide</keyword>